<protein>
    <submittedName>
        <fullName evidence="2">Uncharacterized protein</fullName>
    </submittedName>
</protein>
<evidence type="ECO:0000256" key="1">
    <source>
        <dbReference type="SAM" id="MobiDB-lite"/>
    </source>
</evidence>
<proteinExistence type="predicted"/>
<name>A0A2V5I0D2_9EURO</name>
<reference evidence="2 3" key="1">
    <citation type="submission" date="2018-02" db="EMBL/GenBank/DDBJ databases">
        <title>The genomes of Aspergillus section Nigri reveals drivers in fungal speciation.</title>
        <authorList>
            <consortium name="DOE Joint Genome Institute"/>
            <person name="Vesth T.C."/>
            <person name="Nybo J."/>
            <person name="Theobald S."/>
            <person name="Brandl J."/>
            <person name="Frisvad J.C."/>
            <person name="Nielsen K.F."/>
            <person name="Lyhne E.K."/>
            <person name="Kogle M.E."/>
            <person name="Kuo A."/>
            <person name="Riley R."/>
            <person name="Clum A."/>
            <person name="Nolan M."/>
            <person name="Lipzen A."/>
            <person name="Salamov A."/>
            <person name="Henrissat B."/>
            <person name="Wiebenga A."/>
            <person name="De vries R.P."/>
            <person name="Grigoriev I.V."/>
            <person name="Mortensen U.H."/>
            <person name="Andersen M.R."/>
            <person name="Baker S.E."/>
        </authorList>
    </citation>
    <scope>NUCLEOTIDE SEQUENCE [LARGE SCALE GENOMIC DNA]</scope>
    <source>
        <strain evidence="2 3">CBS 114.80</strain>
    </source>
</reference>
<feature type="region of interest" description="Disordered" evidence="1">
    <location>
        <begin position="35"/>
        <end position="97"/>
    </location>
</feature>
<gene>
    <name evidence="2" type="ORF">BP00DRAFT_231953</name>
</gene>
<feature type="compositionally biased region" description="Basic and acidic residues" evidence="1">
    <location>
        <begin position="59"/>
        <end position="71"/>
    </location>
</feature>
<dbReference type="EMBL" id="KZ825530">
    <property type="protein sequence ID" value="PYI29511.1"/>
    <property type="molecule type" value="Genomic_DNA"/>
</dbReference>
<sequence length="97" mass="11519">MQPDGREISRLEACPDRRRRLRPISTGWTIMRSRERGKQIKKRHWTWKQSSSHATTFEKQVRSKRTNDSERHRKTPGISGRMQWSLHISRPGATKLV</sequence>
<dbReference type="Proteomes" id="UP000248817">
    <property type="component" value="Unassembled WGS sequence"/>
</dbReference>
<feature type="compositionally biased region" description="Polar residues" evidence="1">
    <location>
        <begin position="47"/>
        <end position="58"/>
    </location>
</feature>
<keyword evidence="3" id="KW-1185">Reference proteome</keyword>
<evidence type="ECO:0000313" key="2">
    <source>
        <dbReference type="EMBL" id="PYI29511.1"/>
    </source>
</evidence>
<dbReference type="AlphaFoldDB" id="A0A2V5I0D2"/>
<evidence type="ECO:0000313" key="3">
    <source>
        <dbReference type="Proteomes" id="UP000248817"/>
    </source>
</evidence>
<organism evidence="2 3">
    <name type="scientific">Aspergillus indologenus CBS 114.80</name>
    <dbReference type="NCBI Taxonomy" id="1450541"/>
    <lineage>
        <taxon>Eukaryota</taxon>
        <taxon>Fungi</taxon>
        <taxon>Dikarya</taxon>
        <taxon>Ascomycota</taxon>
        <taxon>Pezizomycotina</taxon>
        <taxon>Eurotiomycetes</taxon>
        <taxon>Eurotiomycetidae</taxon>
        <taxon>Eurotiales</taxon>
        <taxon>Aspergillaceae</taxon>
        <taxon>Aspergillus</taxon>
        <taxon>Aspergillus subgen. Circumdati</taxon>
    </lineage>
</organism>
<accession>A0A2V5I0D2</accession>